<accession>A0A941EEK7</accession>
<keyword evidence="3" id="KW-1185">Reference proteome</keyword>
<evidence type="ECO:0000256" key="1">
    <source>
        <dbReference type="SAM" id="MobiDB-lite"/>
    </source>
</evidence>
<evidence type="ECO:0000313" key="2">
    <source>
        <dbReference type="EMBL" id="MBR7829253.1"/>
    </source>
</evidence>
<evidence type="ECO:0000313" key="3">
    <source>
        <dbReference type="Proteomes" id="UP000676325"/>
    </source>
</evidence>
<feature type="compositionally biased region" description="Polar residues" evidence="1">
    <location>
        <begin position="529"/>
        <end position="545"/>
    </location>
</feature>
<feature type="region of interest" description="Disordered" evidence="1">
    <location>
        <begin position="1"/>
        <end position="60"/>
    </location>
</feature>
<organism evidence="2 3">
    <name type="scientific">Actinospica acidithermotolerans</name>
    <dbReference type="NCBI Taxonomy" id="2828514"/>
    <lineage>
        <taxon>Bacteria</taxon>
        <taxon>Bacillati</taxon>
        <taxon>Actinomycetota</taxon>
        <taxon>Actinomycetes</taxon>
        <taxon>Catenulisporales</taxon>
        <taxon>Actinospicaceae</taxon>
        <taxon>Actinospica</taxon>
    </lineage>
</organism>
<reference evidence="2" key="1">
    <citation type="submission" date="2021-04" db="EMBL/GenBank/DDBJ databases">
        <title>Genome based classification of Actinospica acidithermotolerans sp. nov., an actinobacterium isolated from an Indonesian hot spring.</title>
        <authorList>
            <person name="Kusuma A.B."/>
            <person name="Putra K.E."/>
            <person name="Nafisah S."/>
            <person name="Loh J."/>
            <person name="Nouioui I."/>
            <person name="Goodfellow M."/>
        </authorList>
    </citation>
    <scope>NUCLEOTIDE SEQUENCE</scope>
    <source>
        <strain evidence="2">MGRD01-02</strain>
    </source>
</reference>
<evidence type="ECO:0008006" key="4">
    <source>
        <dbReference type="Google" id="ProtNLM"/>
    </source>
</evidence>
<protein>
    <recommendedName>
        <fullName evidence="4">ATP-binding protein</fullName>
    </recommendedName>
</protein>
<dbReference type="SUPFAM" id="SSF52540">
    <property type="entry name" value="P-loop containing nucleoside triphosphate hydrolases"/>
    <property type="match status" value="1"/>
</dbReference>
<name>A0A941EEK7_9ACTN</name>
<feature type="region of interest" description="Disordered" evidence="1">
    <location>
        <begin position="523"/>
        <end position="545"/>
    </location>
</feature>
<gene>
    <name evidence="2" type="ORF">KDK95_23295</name>
</gene>
<dbReference type="InterPro" id="IPR027417">
    <property type="entry name" value="P-loop_NTPase"/>
</dbReference>
<proteinExistence type="predicted"/>
<dbReference type="AlphaFoldDB" id="A0A941EEK7"/>
<sequence length="545" mass="58843">MTATPEPGNHTPEPDELDDALSPEELAAEFLRTSGAEERLKHLDAEREDTEGDYGDGKPSQATKLVALARRSFRTVLGTDGKCYAVPLEGPRLALTLRGENGLRTRLARAFFDEHQSAAGASAIADALTVLEGQAVDTDPEPVALRVARHDGALVLDLGTPDGRAVVIGPDGWEIVDESPVLFRRTRLTSPLPTPTREPKNGPSGLDQLQALLNVSEPGFRLLVAWLVAALFPDIPHPILSLTGEQGTAKSTTGRMMVMLIDPSPAPLRGGPKDARTWTVQAAASWTVMLDNLSTIQPWFSDTLCKAVTGDGIVERALYTDDDVSVLNFRRVIGMTSIDAGALRGDLAERLLMVELDPIPPENRRTDDELKDAFDKAAPAVLGAVLDLAAEVLAELPGVAVAELPRLADFAKILAAIDTRRQWTTFADFTALAREITEAVIEYDPFADAVRTFVHEKRDWTGTAGVLLEHLPAPDGQLKSWPRTARGVSGHLRRVAPALRKNGVQIAFTRSPDQNHTRLIALSAEGTRAQPSEASQPSEGTAEQR</sequence>
<dbReference type="EMBL" id="JAGSOH010000079">
    <property type="protein sequence ID" value="MBR7829253.1"/>
    <property type="molecule type" value="Genomic_DNA"/>
</dbReference>
<feature type="compositionally biased region" description="Basic and acidic residues" evidence="1">
    <location>
        <begin position="35"/>
        <end position="45"/>
    </location>
</feature>
<dbReference type="RefSeq" id="WP_212520388.1">
    <property type="nucleotide sequence ID" value="NZ_JAGSOH010000079.1"/>
</dbReference>
<comment type="caution">
    <text evidence="2">The sequence shown here is derived from an EMBL/GenBank/DDBJ whole genome shotgun (WGS) entry which is preliminary data.</text>
</comment>
<dbReference type="Proteomes" id="UP000676325">
    <property type="component" value="Unassembled WGS sequence"/>
</dbReference>